<comment type="caution">
    <text evidence="2">The sequence shown here is derived from an EMBL/GenBank/DDBJ whole genome shotgun (WGS) entry which is preliminary data.</text>
</comment>
<evidence type="ECO:0000313" key="3">
    <source>
        <dbReference type="Proteomes" id="UP000635726"/>
    </source>
</evidence>
<reference evidence="2" key="2">
    <citation type="submission" date="2020-09" db="EMBL/GenBank/DDBJ databases">
        <authorList>
            <person name="Sun Q."/>
            <person name="Ohkuma M."/>
        </authorList>
    </citation>
    <scope>NUCLEOTIDE SEQUENCE</scope>
    <source>
        <strain evidence="2">JCM 14371</strain>
    </source>
</reference>
<reference evidence="2" key="1">
    <citation type="journal article" date="2014" name="Int. J. Syst. Evol. Microbiol.">
        <title>Complete genome sequence of Corynebacterium casei LMG S-19264T (=DSM 44701T), isolated from a smear-ripened cheese.</title>
        <authorList>
            <consortium name="US DOE Joint Genome Institute (JGI-PGF)"/>
            <person name="Walter F."/>
            <person name="Albersmeier A."/>
            <person name="Kalinowski J."/>
            <person name="Ruckert C."/>
        </authorList>
    </citation>
    <scope>NUCLEOTIDE SEQUENCE</scope>
    <source>
        <strain evidence="2">JCM 14371</strain>
    </source>
</reference>
<dbReference type="AlphaFoldDB" id="A0A917UVB9"/>
<accession>A0A917UVB9</accession>
<dbReference type="RefSeq" id="WP_229671132.1">
    <property type="nucleotide sequence ID" value="NZ_BMOE01000020.1"/>
</dbReference>
<proteinExistence type="predicted"/>
<dbReference type="EMBL" id="BMOE01000020">
    <property type="protein sequence ID" value="GGJ88052.1"/>
    <property type="molecule type" value="Genomic_DNA"/>
</dbReference>
<sequence length="119" mass="13050">MALPTVTVRIRDALRFGQQRAVQLERTQQLELGDNLFIRIAPGGRSFLLFQLEGEPDEGTGRAVAEALGLHDPQFGWFQGRSLRSLTVIEAGDETARAAYERAQEQQTASAANDLPGDP</sequence>
<organism evidence="2 3">
    <name type="scientific">Deinococcus aquiradiocola</name>
    <dbReference type="NCBI Taxonomy" id="393059"/>
    <lineage>
        <taxon>Bacteria</taxon>
        <taxon>Thermotogati</taxon>
        <taxon>Deinococcota</taxon>
        <taxon>Deinococci</taxon>
        <taxon>Deinococcales</taxon>
        <taxon>Deinococcaceae</taxon>
        <taxon>Deinococcus</taxon>
    </lineage>
</organism>
<protein>
    <submittedName>
        <fullName evidence="2">Uncharacterized protein</fullName>
    </submittedName>
</protein>
<keyword evidence="3" id="KW-1185">Reference proteome</keyword>
<feature type="region of interest" description="Disordered" evidence="1">
    <location>
        <begin position="100"/>
        <end position="119"/>
    </location>
</feature>
<evidence type="ECO:0000313" key="2">
    <source>
        <dbReference type="EMBL" id="GGJ88052.1"/>
    </source>
</evidence>
<evidence type="ECO:0000256" key="1">
    <source>
        <dbReference type="SAM" id="MobiDB-lite"/>
    </source>
</evidence>
<gene>
    <name evidence="2" type="ORF">GCM10008939_35110</name>
</gene>
<name>A0A917UVB9_9DEIO</name>
<dbReference type="Proteomes" id="UP000635726">
    <property type="component" value="Unassembled WGS sequence"/>
</dbReference>